<organism evidence="2">
    <name type="scientific">viral metagenome</name>
    <dbReference type="NCBI Taxonomy" id="1070528"/>
    <lineage>
        <taxon>unclassified sequences</taxon>
        <taxon>metagenomes</taxon>
        <taxon>organismal metagenomes</taxon>
    </lineage>
</organism>
<feature type="compositionally biased region" description="Basic and acidic residues" evidence="1">
    <location>
        <begin position="17"/>
        <end position="26"/>
    </location>
</feature>
<dbReference type="EMBL" id="MN740938">
    <property type="protein sequence ID" value="QHU18808.1"/>
    <property type="molecule type" value="Genomic_DNA"/>
</dbReference>
<feature type="region of interest" description="Disordered" evidence="1">
    <location>
        <begin position="1"/>
        <end position="46"/>
    </location>
</feature>
<protein>
    <submittedName>
        <fullName evidence="2">Uncharacterized protein</fullName>
    </submittedName>
</protein>
<proteinExistence type="predicted"/>
<name>A0A6C0KR55_9ZZZZ</name>
<evidence type="ECO:0000256" key="1">
    <source>
        <dbReference type="SAM" id="MobiDB-lite"/>
    </source>
</evidence>
<sequence>MESKEQIEDVGEDVGEDREQDREQEKKGKKKAKKDPNASCRIPNLRTSPRSTRWARHVHTIVKTFAPALLENKDVIAAFNQFVDTLAKYDTIIETYLPGRSNRYELYENIVLQEYTYPHDYAPIRFFSGPTAEERKKITNDIKEAYTVLYNHIKNDVVPPLRHTLHRERVQKMTPLIQRDIEMLKERIEVEKVNHERMLKTLQNSISAKIEQLRILVEQP</sequence>
<dbReference type="AlphaFoldDB" id="A0A6C0KR55"/>
<evidence type="ECO:0000313" key="2">
    <source>
        <dbReference type="EMBL" id="QHU18808.1"/>
    </source>
</evidence>
<reference evidence="2" key="1">
    <citation type="journal article" date="2020" name="Nature">
        <title>Giant virus diversity and host interactions through global metagenomics.</title>
        <authorList>
            <person name="Schulz F."/>
            <person name="Roux S."/>
            <person name="Paez-Espino D."/>
            <person name="Jungbluth S."/>
            <person name="Walsh D.A."/>
            <person name="Denef V.J."/>
            <person name="McMahon K.D."/>
            <person name="Konstantinidis K.T."/>
            <person name="Eloe-Fadrosh E.A."/>
            <person name="Kyrpides N.C."/>
            <person name="Woyke T."/>
        </authorList>
    </citation>
    <scope>NUCLEOTIDE SEQUENCE</scope>
    <source>
        <strain evidence="2">GVMAG-S-3300013006-158</strain>
    </source>
</reference>
<accession>A0A6C0KR55</accession>